<evidence type="ECO:0000256" key="4">
    <source>
        <dbReference type="ARBA" id="ARBA00023027"/>
    </source>
</evidence>
<dbReference type="PANTHER" id="PTHR11017">
    <property type="entry name" value="LEUCINE-RICH REPEAT-CONTAINING PROTEIN"/>
    <property type="match status" value="1"/>
</dbReference>
<feature type="chain" id="PRO_5043032822" description="TIR domain-containing protein" evidence="6">
    <location>
        <begin position="31"/>
        <end position="1095"/>
    </location>
</feature>
<keyword evidence="1" id="KW-0433">Leucine-rich repeat</keyword>
<dbReference type="SMART" id="SM00255">
    <property type="entry name" value="TIR"/>
    <property type="match status" value="1"/>
</dbReference>
<dbReference type="Pfam" id="PF00931">
    <property type="entry name" value="NB-ARC"/>
    <property type="match status" value="1"/>
</dbReference>
<dbReference type="InterPro" id="IPR036390">
    <property type="entry name" value="WH_DNA-bd_sf"/>
</dbReference>
<gene>
    <name evidence="8" type="ORF">RIF29_25720</name>
</gene>
<accession>A0AAN9HXP1</accession>
<sequence length="1095" mass="125263">MAFSSSQASRVKYVVFLSLLLISKYKLVAAQTKSDNVSSTVPQIKHHVFVSFRGADIRRGLLSHLIKALSHNQIDAFVDHKLKRGDEILRSLVEAIEASFISLVVFSQDYASSCWCLEELVKILECRHKNGQIVIPVFYNVNPSDVRSQNGSYGKALAEHEKRYNLRVPIWRSALKESANLSGFHSSKFKDDAELIEEVVNSVLMKLNDVHLIKSKALIGIGKPIAHLNSLLQQESEDVVVIGIWGMGGIGKTTIAEELFNRQCSKYEGCCFLANVRVESRRHGIISLKKKLLSKLLDKDLKIDTANGLPKYVEERLGRMKVLIVLDDVNDSNQLEILVGDHDRFGSGSRIIITSRDKQVLAQEVDDIYEVGVLGFDNALKLFNVIAFKQNHLEMEYSELSKRLVNYAQGIPLVLKVLAHLLRGKGKEVWESQLEKLKKMPSGEVHDVMKLSYDDLDRKEQKIFLDLACFFNGLNLKVGYIKTLLKDHESDHSVVVGLERLKDKALITISEENMVSIHDIIQEMAWEIVRQESIEDPEHRSRLWDPDDIYDVLKYNKGTETIRSITAQLSAVRKLELSPRVFSKMSKLQFLDFHYNNNYSDCLELPQGLQPLATELRYLRWKNYPIKSLPEKFSAEKLVIFDLSYSRVEKLWHGVQDLGNLKFITVHASKFLKELPDFSKATNLEEVDISDCDRLTSVHPSILSLNKLEKLDISMCPSLTRLKSHTHLSSIRYLTLRGCKKLRKFSVTSENMMELDLRYTSIRALPSSIGRQSKLEILRLSNTYIESLPVSIRNLSRLRYLDISYCNELQTLSVLPPSLEKLHARNSISLQTVLFPSTVAEQLKEKRKKVELWNCLKLEEHSRMAIGLNAKINMMKFALEHGYVEGYDEGHDTKVTYVYPGSNVPEWLEYRTRENYVTIDLSTAPRSPLLGFILCFIIPMEPPSHLRLKINITISGDEDEEGKGNSIKLDVFRPLDVASDHVYVTYDLQCSRYLNSKAQNLPRFKIKIAEVLAFTESKRQGSPMRVVLKGFGVSPINASSYHNLIQSMELRDYQVNISISFNKWNWVLGSIVLCISFLWFVRMNLKRRKSKNQCE</sequence>
<reference evidence="8 9" key="1">
    <citation type="submission" date="2024-01" db="EMBL/GenBank/DDBJ databases">
        <title>The genomes of 5 underutilized Papilionoideae crops provide insights into root nodulation and disease resistanc.</title>
        <authorList>
            <person name="Yuan L."/>
        </authorList>
    </citation>
    <scope>NUCLEOTIDE SEQUENCE [LARGE SCALE GENOMIC DNA]</scope>
    <source>
        <strain evidence="8">ZHUSHIDOU_FW_LH</strain>
        <tissue evidence="8">Leaf</tissue>
    </source>
</reference>
<feature type="signal peptide" evidence="6">
    <location>
        <begin position="1"/>
        <end position="30"/>
    </location>
</feature>
<dbReference type="Gene3D" id="3.40.50.10140">
    <property type="entry name" value="Toll/interleukin-1 receptor homology (TIR) domain"/>
    <property type="match status" value="1"/>
</dbReference>
<dbReference type="PANTHER" id="PTHR11017:SF263">
    <property type="entry name" value="ADP-RIBOSYL CYCLASE_CYCLIC ADP-RIBOSE HYDROLASE"/>
    <property type="match status" value="1"/>
</dbReference>
<dbReference type="EMBL" id="JAYWIO010000005">
    <property type="protein sequence ID" value="KAK7260018.1"/>
    <property type="molecule type" value="Genomic_DNA"/>
</dbReference>
<dbReference type="Gene3D" id="3.40.50.300">
    <property type="entry name" value="P-loop containing nucleotide triphosphate hydrolases"/>
    <property type="match status" value="1"/>
</dbReference>
<dbReference type="Proteomes" id="UP001372338">
    <property type="component" value="Unassembled WGS sequence"/>
</dbReference>
<dbReference type="InterPro" id="IPR042197">
    <property type="entry name" value="Apaf_helical"/>
</dbReference>
<dbReference type="Pfam" id="PF01582">
    <property type="entry name" value="TIR"/>
    <property type="match status" value="1"/>
</dbReference>
<protein>
    <recommendedName>
        <fullName evidence="7">TIR domain-containing protein</fullName>
    </recommendedName>
</protein>
<dbReference type="Gene3D" id="3.80.10.10">
    <property type="entry name" value="Ribonuclease Inhibitor"/>
    <property type="match status" value="2"/>
</dbReference>
<dbReference type="InterPro" id="IPR027417">
    <property type="entry name" value="P-loop_NTPase"/>
</dbReference>
<keyword evidence="2" id="KW-0677">Repeat</keyword>
<dbReference type="PRINTS" id="PR00364">
    <property type="entry name" value="DISEASERSIST"/>
</dbReference>
<keyword evidence="5" id="KW-1133">Transmembrane helix</keyword>
<dbReference type="Pfam" id="PF23282">
    <property type="entry name" value="WHD_ROQ1"/>
    <property type="match status" value="1"/>
</dbReference>
<dbReference type="InterPro" id="IPR002182">
    <property type="entry name" value="NB-ARC"/>
</dbReference>
<dbReference type="SUPFAM" id="SSF52200">
    <property type="entry name" value="Toll/Interleukin receptor TIR domain"/>
    <property type="match status" value="1"/>
</dbReference>
<dbReference type="InterPro" id="IPR058192">
    <property type="entry name" value="WHD_ROQ1-like"/>
</dbReference>
<keyword evidence="4" id="KW-0520">NAD</keyword>
<dbReference type="PROSITE" id="PS50104">
    <property type="entry name" value="TIR"/>
    <property type="match status" value="1"/>
</dbReference>
<keyword evidence="6" id="KW-0732">Signal</keyword>
<feature type="domain" description="TIR" evidence="7">
    <location>
        <begin position="44"/>
        <end position="207"/>
    </location>
</feature>
<evidence type="ECO:0000256" key="5">
    <source>
        <dbReference type="SAM" id="Phobius"/>
    </source>
</evidence>
<name>A0AAN9HXP1_CROPI</name>
<evidence type="ECO:0000256" key="6">
    <source>
        <dbReference type="SAM" id="SignalP"/>
    </source>
</evidence>
<dbReference type="InterPro" id="IPR044974">
    <property type="entry name" value="Disease_R_plants"/>
</dbReference>
<evidence type="ECO:0000256" key="2">
    <source>
        <dbReference type="ARBA" id="ARBA00022737"/>
    </source>
</evidence>
<keyword evidence="3" id="KW-0611">Plant defense</keyword>
<dbReference type="Gene3D" id="1.10.8.430">
    <property type="entry name" value="Helical domain of apoptotic protease-activating factors"/>
    <property type="match status" value="1"/>
</dbReference>
<dbReference type="InterPro" id="IPR035897">
    <property type="entry name" value="Toll_tir_struct_dom_sf"/>
</dbReference>
<dbReference type="InterPro" id="IPR032675">
    <property type="entry name" value="LRR_dom_sf"/>
</dbReference>
<dbReference type="SUPFAM" id="SSF52540">
    <property type="entry name" value="P-loop containing nucleoside triphosphate hydrolases"/>
    <property type="match status" value="1"/>
</dbReference>
<proteinExistence type="predicted"/>
<dbReference type="InterPro" id="IPR001611">
    <property type="entry name" value="Leu-rich_rpt"/>
</dbReference>
<evidence type="ECO:0000313" key="8">
    <source>
        <dbReference type="EMBL" id="KAK7260018.1"/>
    </source>
</evidence>
<evidence type="ECO:0000256" key="3">
    <source>
        <dbReference type="ARBA" id="ARBA00022821"/>
    </source>
</evidence>
<organism evidence="8 9">
    <name type="scientific">Crotalaria pallida</name>
    <name type="common">Smooth rattlebox</name>
    <name type="synonym">Crotalaria striata</name>
    <dbReference type="NCBI Taxonomy" id="3830"/>
    <lineage>
        <taxon>Eukaryota</taxon>
        <taxon>Viridiplantae</taxon>
        <taxon>Streptophyta</taxon>
        <taxon>Embryophyta</taxon>
        <taxon>Tracheophyta</taxon>
        <taxon>Spermatophyta</taxon>
        <taxon>Magnoliopsida</taxon>
        <taxon>eudicotyledons</taxon>
        <taxon>Gunneridae</taxon>
        <taxon>Pentapetalae</taxon>
        <taxon>rosids</taxon>
        <taxon>fabids</taxon>
        <taxon>Fabales</taxon>
        <taxon>Fabaceae</taxon>
        <taxon>Papilionoideae</taxon>
        <taxon>50 kb inversion clade</taxon>
        <taxon>genistoids sensu lato</taxon>
        <taxon>core genistoids</taxon>
        <taxon>Crotalarieae</taxon>
        <taxon>Crotalaria</taxon>
    </lineage>
</organism>
<dbReference type="SUPFAM" id="SSF52058">
    <property type="entry name" value="L domain-like"/>
    <property type="match status" value="1"/>
</dbReference>
<keyword evidence="5" id="KW-0812">Transmembrane</keyword>
<dbReference type="SUPFAM" id="SSF46785">
    <property type="entry name" value="Winged helix' DNA-binding domain"/>
    <property type="match status" value="1"/>
</dbReference>
<keyword evidence="9" id="KW-1185">Reference proteome</keyword>
<dbReference type="GO" id="GO:0043531">
    <property type="term" value="F:ADP binding"/>
    <property type="evidence" value="ECO:0007669"/>
    <property type="project" value="InterPro"/>
</dbReference>
<dbReference type="FunFam" id="3.40.50.10140:FF:000007">
    <property type="entry name" value="Disease resistance protein (TIR-NBS-LRR class)"/>
    <property type="match status" value="1"/>
</dbReference>
<comment type="caution">
    <text evidence="8">The sequence shown here is derived from an EMBL/GenBank/DDBJ whole genome shotgun (WGS) entry which is preliminary data.</text>
</comment>
<dbReference type="InterPro" id="IPR000157">
    <property type="entry name" value="TIR_dom"/>
</dbReference>
<feature type="transmembrane region" description="Helical" evidence="5">
    <location>
        <begin position="1064"/>
        <end position="1081"/>
    </location>
</feature>
<dbReference type="Pfam" id="PF13855">
    <property type="entry name" value="LRR_8"/>
    <property type="match status" value="1"/>
</dbReference>
<dbReference type="GO" id="GO:0006952">
    <property type="term" value="P:defense response"/>
    <property type="evidence" value="ECO:0007669"/>
    <property type="project" value="UniProtKB-KW"/>
</dbReference>
<evidence type="ECO:0000256" key="1">
    <source>
        <dbReference type="ARBA" id="ARBA00022614"/>
    </source>
</evidence>
<dbReference type="AlphaFoldDB" id="A0AAN9HXP1"/>
<keyword evidence="5" id="KW-0472">Membrane</keyword>
<dbReference type="GO" id="GO:0007165">
    <property type="term" value="P:signal transduction"/>
    <property type="evidence" value="ECO:0007669"/>
    <property type="project" value="InterPro"/>
</dbReference>
<evidence type="ECO:0000259" key="7">
    <source>
        <dbReference type="PROSITE" id="PS50104"/>
    </source>
</evidence>
<evidence type="ECO:0000313" key="9">
    <source>
        <dbReference type="Proteomes" id="UP001372338"/>
    </source>
</evidence>